<sequence>MLDRAGGIRSCLLVPGTILLNPAAAAVWGRYRGKTKIEVGIVEEEEEEEEEREGGGGEEGGGGGGRVEGDGGRERQRERGTGIRDDRADVCGPSNETPGRTVASDDCRISLSASTYNNNNNNNNNKNINNNSSSSNNNNNNNNNKHVAGPVSTREMLSFGKTEDTSRWENPHPARFL</sequence>
<proteinExistence type="predicted"/>
<protein>
    <submittedName>
        <fullName evidence="2">Uncharacterized protein</fullName>
    </submittedName>
</protein>
<gene>
    <name evidence="2" type="ORF">H0235_004398</name>
</gene>
<reference evidence="2" key="1">
    <citation type="journal article" date="2020" name="G3 (Bethesda)">
        <title>High-Quality Assemblies for Three Invasive Social Wasps from the &lt;i&gt;Vespula&lt;/i&gt; Genus.</title>
        <authorList>
            <person name="Harrop T.W.R."/>
            <person name="Guhlin J."/>
            <person name="McLaughlin G.M."/>
            <person name="Permina E."/>
            <person name="Stockwell P."/>
            <person name="Gilligan J."/>
            <person name="Le Lec M.F."/>
            <person name="Gruber M.A.M."/>
            <person name="Quinn O."/>
            <person name="Lovegrove M."/>
            <person name="Duncan E.J."/>
            <person name="Remnant E.J."/>
            <person name="Van Eeckhoven J."/>
            <person name="Graham B."/>
            <person name="Knapp R.A."/>
            <person name="Langford K.W."/>
            <person name="Kronenberg Z."/>
            <person name="Press M.O."/>
            <person name="Eacker S.M."/>
            <person name="Wilson-Rankin E.E."/>
            <person name="Purcell J."/>
            <person name="Lester P.J."/>
            <person name="Dearden P.K."/>
        </authorList>
    </citation>
    <scope>NUCLEOTIDE SEQUENCE</scope>
    <source>
        <strain evidence="2">Volc-1</strain>
    </source>
</reference>
<dbReference type="Proteomes" id="UP000600918">
    <property type="component" value="Unassembled WGS sequence"/>
</dbReference>
<evidence type="ECO:0000256" key="1">
    <source>
        <dbReference type="SAM" id="MobiDB-lite"/>
    </source>
</evidence>
<dbReference type="AlphaFoldDB" id="A0A834P7A4"/>
<feature type="compositionally biased region" description="Basic and acidic residues" evidence="1">
    <location>
        <begin position="67"/>
        <end position="89"/>
    </location>
</feature>
<organism evidence="2 3">
    <name type="scientific">Vespula pensylvanica</name>
    <name type="common">Western yellow jacket</name>
    <name type="synonym">Wasp</name>
    <dbReference type="NCBI Taxonomy" id="30213"/>
    <lineage>
        <taxon>Eukaryota</taxon>
        <taxon>Metazoa</taxon>
        <taxon>Ecdysozoa</taxon>
        <taxon>Arthropoda</taxon>
        <taxon>Hexapoda</taxon>
        <taxon>Insecta</taxon>
        <taxon>Pterygota</taxon>
        <taxon>Neoptera</taxon>
        <taxon>Endopterygota</taxon>
        <taxon>Hymenoptera</taxon>
        <taxon>Apocrita</taxon>
        <taxon>Aculeata</taxon>
        <taxon>Vespoidea</taxon>
        <taxon>Vespidae</taxon>
        <taxon>Vespinae</taxon>
        <taxon>Vespula</taxon>
    </lineage>
</organism>
<feature type="region of interest" description="Disordered" evidence="1">
    <location>
        <begin position="41"/>
        <end position="148"/>
    </location>
</feature>
<evidence type="ECO:0000313" key="2">
    <source>
        <dbReference type="EMBL" id="KAF7431474.1"/>
    </source>
</evidence>
<feature type="compositionally biased region" description="Low complexity" evidence="1">
    <location>
        <begin position="117"/>
        <end position="144"/>
    </location>
</feature>
<dbReference type="EMBL" id="JACSDY010000003">
    <property type="protein sequence ID" value="KAF7431474.1"/>
    <property type="molecule type" value="Genomic_DNA"/>
</dbReference>
<evidence type="ECO:0000313" key="3">
    <source>
        <dbReference type="Proteomes" id="UP000600918"/>
    </source>
</evidence>
<keyword evidence="3" id="KW-1185">Reference proteome</keyword>
<accession>A0A834P7A4</accession>
<feature type="compositionally biased region" description="Gly residues" evidence="1">
    <location>
        <begin position="57"/>
        <end position="66"/>
    </location>
</feature>
<comment type="caution">
    <text evidence="2">The sequence shown here is derived from an EMBL/GenBank/DDBJ whole genome shotgun (WGS) entry which is preliminary data.</text>
</comment>
<feature type="compositionally biased region" description="Acidic residues" evidence="1">
    <location>
        <begin position="41"/>
        <end position="52"/>
    </location>
</feature>
<name>A0A834P7A4_VESPE</name>